<accession>A0ABU8HIK8</accession>
<reference evidence="3 4" key="1">
    <citation type="journal article" date="2018" name="J. Microbiol.">
        <title>Bacillus spongiae sp. nov., isolated from sponge of Jeju Island.</title>
        <authorList>
            <person name="Lee G.E."/>
            <person name="Im W.T."/>
            <person name="Park J.S."/>
        </authorList>
    </citation>
    <scope>NUCLEOTIDE SEQUENCE [LARGE SCALE GENOMIC DNA]</scope>
    <source>
        <strain evidence="3 4">135PIL107-10</strain>
    </source>
</reference>
<proteinExistence type="predicted"/>
<dbReference type="EMBL" id="JBBAXC010000020">
    <property type="protein sequence ID" value="MEI5909112.1"/>
    <property type="molecule type" value="Genomic_DNA"/>
</dbReference>
<keyword evidence="1" id="KW-1133">Transmembrane helix</keyword>
<dbReference type="NCBIfam" id="NF037970">
    <property type="entry name" value="vanZ_1"/>
    <property type="match status" value="1"/>
</dbReference>
<feature type="transmembrane region" description="Helical" evidence="1">
    <location>
        <begin position="46"/>
        <end position="64"/>
    </location>
</feature>
<dbReference type="InterPro" id="IPR006976">
    <property type="entry name" value="VanZ-like"/>
</dbReference>
<evidence type="ECO:0000259" key="2">
    <source>
        <dbReference type="Pfam" id="PF04892"/>
    </source>
</evidence>
<feature type="transmembrane region" description="Helical" evidence="1">
    <location>
        <begin position="71"/>
        <end position="87"/>
    </location>
</feature>
<evidence type="ECO:0000256" key="1">
    <source>
        <dbReference type="SAM" id="Phobius"/>
    </source>
</evidence>
<protein>
    <submittedName>
        <fullName evidence="3">VanZ family protein</fullName>
    </submittedName>
</protein>
<dbReference type="RefSeq" id="WP_336588558.1">
    <property type="nucleotide sequence ID" value="NZ_JBBAXC010000020.1"/>
</dbReference>
<keyword evidence="4" id="KW-1185">Reference proteome</keyword>
<feature type="transmembrane region" description="Helical" evidence="1">
    <location>
        <begin position="7"/>
        <end position="26"/>
    </location>
</feature>
<evidence type="ECO:0000313" key="4">
    <source>
        <dbReference type="Proteomes" id="UP001312865"/>
    </source>
</evidence>
<keyword evidence="1" id="KW-0812">Transmembrane</keyword>
<dbReference type="Proteomes" id="UP001312865">
    <property type="component" value="Unassembled WGS sequence"/>
</dbReference>
<sequence length="133" mass="15472">MKGLLKWFFTFLPIVYMIIIWILSSLPVTAVVELPDQAIDRYIKESLHLVEFAILYVLFVFALIAQKKFTYSTNLFFAIIAGLYGLVDEIHQSFIPYRSATLIDFVKDITGVAICYYLITRRCFHNSNKTKFL</sequence>
<organism evidence="3 4">
    <name type="scientific">Bacillus spongiae</name>
    <dbReference type="NCBI Taxonomy" id="2683610"/>
    <lineage>
        <taxon>Bacteria</taxon>
        <taxon>Bacillati</taxon>
        <taxon>Bacillota</taxon>
        <taxon>Bacilli</taxon>
        <taxon>Bacillales</taxon>
        <taxon>Bacillaceae</taxon>
        <taxon>Bacillus</taxon>
    </lineage>
</organism>
<name>A0ABU8HIK8_9BACI</name>
<comment type="caution">
    <text evidence="3">The sequence shown here is derived from an EMBL/GenBank/DDBJ whole genome shotgun (WGS) entry which is preliminary data.</text>
</comment>
<feature type="domain" description="VanZ-like" evidence="2">
    <location>
        <begin position="14"/>
        <end position="119"/>
    </location>
</feature>
<dbReference type="Pfam" id="PF04892">
    <property type="entry name" value="VanZ"/>
    <property type="match status" value="1"/>
</dbReference>
<evidence type="ECO:0000313" key="3">
    <source>
        <dbReference type="EMBL" id="MEI5909112.1"/>
    </source>
</evidence>
<keyword evidence="1" id="KW-0472">Membrane</keyword>
<gene>
    <name evidence="3" type="ORF">WAK64_18845</name>
</gene>
<feature type="transmembrane region" description="Helical" evidence="1">
    <location>
        <begin position="99"/>
        <end position="119"/>
    </location>
</feature>